<dbReference type="EMBL" id="UNSH01000067">
    <property type="protein sequence ID" value="SZF04514.1"/>
    <property type="molecule type" value="Genomic_DNA"/>
</dbReference>
<organism evidence="2 4">
    <name type="scientific">Blumeria hordei</name>
    <name type="common">Barley powdery mildew</name>
    <name type="synonym">Blumeria graminis f. sp. hordei</name>
    <dbReference type="NCBI Taxonomy" id="2867405"/>
    <lineage>
        <taxon>Eukaryota</taxon>
        <taxon>Fungi</taxon>
        <taxon>Dikarya</taxon>
        <taxon>Ascomycota</taxon>
        <taxon>Pezizomycotina</taxon>
        <taxon>Leotiomycetes</taxon>
        <taxon>Erysiphales</taxon>
        <taxon>Erysiphaceae</taxon>
        <taxon>Blumeria</taxon>
    </lineage>
</organism>
<evidence type="ECO:0000256" key="1">
    <source>
        <dbReference type="SAM" id="MobiDB-lite"/>
    </source>
</evidence>
<evidence type="ECO:0000313" key="2">
    <source>
        <dbReference type="EMBL" id="SZF04512.1"/>
    </source>
</evidence>
<evidence type="ECO:0000313" key="4">
    <source>
        <dbReference type="Proteomes" id="UP000275772"/>
    </source>
</evidence>
<accession>A0A383UYX4</accession>
<protein>
    <submittedName>
        <fullName evidence="2">Uncharacterized protein</fullName>
    </submittedName>
</protein>
<gene>
    <name evidence="2" type="ORF">BLGHR1_15309</name>
    <name evidence="3" type="ORF">BLGHR1_15311</name>
</gene>
<dbReference type="EMBL" id="UNSH01000067">
    <property type="protein sequence ID" value="SZF04512.1"/>
    <property type="molecule type" value="Genomic_DNA"/>
</dbReference>
<dbReference type="Proteomes" id="UP000275772">
    <property type="component" value="Unassembled WGS sequence"/>
</dbReference>
<evidence type="ECO:0000313" key="3">
    <source>
        <dbReference type="EMBL" id="SZF04514.1"/>
    </source>
</evidence>
<name>A0A383UYX4_BLUHO</name>
<dbReference type="VEuPathDB" id="FungiDB:BLGHR1_15311"/>
<dbReference type="AlphaFoldDB" id="A0A383UYX4"/>
<reference evidence="2 4" key="1">
    <citation type="submission" date="2017-11" db="EMBL/GenBank/DDBJ databases">
        <authorList>
            <person name="Kracher B."/>
        </authorList>
    </citation>
    <scope>NUCLEOTIDE SEQUENCE [LARGE SCALE GENOMIC DNA]</scope>
    <source>
        <strain evidence="2 4">RACE1</strain>
    </source>
</reference>
<feature type="region of interest" description="Disordered" evidence="1">
    <location>
        <begin position="240"/>
        <end position="295"/>
    </location>
</feature>
<sequence>MFFWTGVSSDFNIPQSNQKLSRRTIYQQIIIMGSSLSNYSANSYLNEHACSGRNLTWQYIHQGHLPLLDDHSYSQHSFPKMTLYNYSACPDATRILRAHGCWDGSCQPNRWDEEFNRYGWDDWHGLGNPYVRLHGEKGAGKEDLWWRSISRRPHLNRVSAYISGGRLYNLLVSTDKSRMRKKSREGLGSGAEIKDFKIKISDADSDKDKTTGKIANMRLKTRNISDMTWHKSLQNAEIEAQSRGSQNDGITRHRLSTTSRLPALDINSADDKSIRHIKRKVKSNKTRLKAPDIQG</sequence>
<feature type="compositionally biased region" description="Basic residues" evidence="1">
    <location>
        <begin position="275"/>
        <end position="288"/>
    </location>
</feature>
<dbReference type="VEuPathDB" id="FungiDB:BLGHR1_15309"/>
<proteinExistence type="predicted"/>